<dbReference type="Gene3D" id="1.10.600.10">
    <property type="entry name" value="Farnesyl Diphosphate Synthase"/>
    <property type="match status" value="1"/>
</dbReference>
<dbReference type="InterPro" id="IPR019845">
    <property type="entry name" value="Squalene/phytoene_synthase_CS"/>
</dbReference>
<dbReference type="Pfam" id="PF00494">
    <property type="entry name" value="SQS_PSY"/>
    <property type="match status" value="1"/>
</dbReference>
<dbReference type="PROSITE" id="PS01045">
    <property type="entry name" value="SQUALEN_PHYTOEN_SYN_2"/>
    <property type="match status" value="1"/>
</dbReference>
<dbReference type="SFLD" id="SFLDG01212">
    <property type="entry name" value="Phytoene_synthase_like"/>
    <property type="match status" value="1"/>
</dbReference>
<dbReference type="AlphaFoldDB" id="A0A6P1NAJ2"/>
<dbReference type="PANTHER" id="PTHR31480">
    <property type="entry name" value="BIFUNCTIONAL LYCOPENE CYCLASE/PHYTOENE SYNTHASE"/>
    <property type="match status" value="1"/>
</dbReference>
<dbReference type="GO" id="GO:0016117">
    <property type="term" value="P:carotenoid biosynthetic process"/>
    <property type="evidence" value="ECO:0007669"/>
    <property type="project" value="InterPro"/>
</dbReference>
<keyword evidence="1 2" id="KW-0808">Transferase</keyword>
<sequence length="292" mass="32337">MSPGYKKEALGLVCAPADLAHVEDIVISSGTSFGKGMRILSPMRRQAMFAIYAFCRIVDDIADGDSGDKNPAQALEAWFGRLEAIYQGKASDALDRVLVAAIERFHLKEKDFRAVIDGMLMDCRGPIIAPDEVTLDLYCDRVASAVGRLSVRIFGTPQKYGEILSHHLGRALQLTNILRDISEDARRGRLYLPKELLDRFDIPADPFEACYAQGLEGVCQILAARAHDHFRAAEMIMKKCPAHTVRPARLMAASYKVTLSALEKRGWRNPEASLKINKLKKKVHLAIAFAGI</sequence>
<dbReference type="GO" id="GO:0004311">
    <property type="term" value="F:geranylgeranyl diphosphate synthase activity"/>
    <property type="evidence" value="ECO:0007669"/>
    <property type="project" value="InterPro"/>
</dbReference>
<dbReference type="CDD" id="cd00683">
    <property type="entry name" value="Trans_IPPS_HH"/>
    <property type="match status" value="1"/>
</dbReference>
<dbReference type="InterPro" id="IPR044843">
    <property type="entry name" value="Trans_IPPS_bact-type"/>
</dbReference>
<protein>
    <submittedName>
        <fullName evidence="2">Presqualene diphosphate synthase HpnD</fullName>
        <ecNumber evidence="2">2.5.1.103</ecNumber>
    </submittedName>
</protein>
<dbReference type="GO" id="GO:0051996">
    <property type="term" value="F:squalene synthase [NAD(P)H] activity"/>
    <property type="evidence" value="ECO:0007669"/>
    <property type="project" value="InterPro"/>
</dbReference>
<name>A0A6P1NAJ2_9PROT</name>
<dbReference type="EMBL" id="CP047652">
    <property type="protein sequence ID" value="QHI95426.1"/>
    <property type="molecule type" value="Genomic_DNA"/>
</dbReference>
<evidence type="ECO:0000313" key="2">
    <source>
        <dbReference type="EMBL" id="QHI95426.1"/>
    </source>
</evidence>
<dbReference type="KEGG" id="bomb:GT348_03335"/>
<reference evidence="2 3" key="1">
    <citation type="submission" date="2020-01" db="EMBL/GenBank/DDBJ databases">
        <title>Genome sequencing of strain KACC 21507.</title>
        <authorList>
            <person name="Heo J."/>
            <person name="Kim S.-J."/>
            <person name="Kim J.-S."/>
            <person name="Hong S.-B."/>
            <person name="Kwon S.-W."/>
        </authorList>
    </citation>
    <scope>NUCLEOTIDE SEQUENCE [LARGE SCALE GENOMIC DNA]</scope>
    <source>
        <strain evidence="2 3">KACC 21507</strain>
    </source>
</reference>
<keyword evidence="3" id="KW-1185">Reference proteome</keyword>
<dbReference type="Proteomes" id="UP000463975">
    <property type="component" value="Chromosome"/>
</dbReference>
<accession>A0A6P1NAJ2</accession>
<dbReference type="NCBIfam" id="TIGR03465">
    <property type="entry name" value="HpnD"/>
    <property type="match status" value="1"/>
</dbReference>
<proteinExistence type="predicted"/>
<dbReference type="SFLD" id="SFLDG01018">
    <property type="entry name" value="Squalene/Phytoene_Synthase_Lik"/>
    <property type="match status" value="1"/>
</dbReference>
<dbReference type="InterPro" id="IPR033904">
    <property type="entry name" value="Trans_IPPS_HH"/>
</dbReference>
<dbReference type="SFLD" id="SFLDS00005">
    <property type="entry name" value="Isoprenoid_Synthase_Type_I"/>
    <property type="match status" value="1"/>
</dbReference>
<evidence type="ECO:0000313" key="3">
    <source>
        <dbReference type="Proteomes" id="UP000463975"/>
    </source>
</evidence>
<dbReference type="InterPro" id="IPR008949">
    <property type="entry name" value="Isoprenoid_synthase_dom_sf"/>
</dbReference>
<dbReference type="SUPFAM" id="SSF48576">
    <property type="entry name" value="Terpenoid synthases"/>
    <property type="match status" value="1"/>
</dbReference>
<gene>
    <name evidence="2" type="primary">hpnD</name>
    <name evidence="2" type="ORF">GT348_03335</name>
</gene>
<evidence type="ECO:0000256" key="1">
    <source>
        <dbReference type="ARBA" id="ARBA00022679"/>
    </source>
</evidence>
<dbReference type="InterPro" id="IPR017828">
    <property type="entry name" value="SQ_synth_HpnD-like"/>
</dbReference>
<dbReference type="InterPro" id="IPR002060">
    <property type="entry name" value="Squ/phyt_synthse"/>
</dbReference>
<dbReference type="PROSITE" id="PS01044">
    <property type="entry name" value="SQUALEN_PHYTOEN_SYN_1"/>
    <property type="match status" value="1"/>
</dbReference>
<dbReference type="RefSeq" id="WP_160618503.1">
    <property type="nucleotide sequence ID" value="NZ_CP047652.1"/>
</dbReference>
<dbReference type="EC" id="2.5.1.103" evidence="2"/>
<organism evidence="2 3">
    <name type="scientific">Aristophania vespae</name>
    <dbReference type="NCBI Taxonomy" id="2697033"/>
    <lineage>
        <taxon>Bacteria</taxon>
        <taxon>Pseudomonadati</taxon>
        <taxon>Pseudomonadota</taxon>
        <taxon>Alphaproteobacteria</taxon>
        <taxon>Acetobacterales</taxon>
        <taxon>Acetobacteraceae</taxon>
        <taxon>Aristophania</taxon>
    </lineage>
</organism>